<dbReference type="Proteomes" id="UP001208017">
    <property type="component" value="Unassembled WGS sequence"/>
</dbReference>
<feature type="region of interest" description="Disordered" evidence="1">
    <location>
        <begin position="1"/>
        <end position="35"/>
    </location>
</feature>
<evidence type="ECO:0000256" key="1">
    <source>
        <dbReference type="SAM" id="MobiDB-lite"/>
    </source>
</evidence>
<name>A0ABT3X8G4_9BACL</name>
<accession>A0ABT3X8G4</accession>
<gene>
    <name evidence="2" type="ORF">OS242_20425</name>
</gene>
<reference evidence="2 3" key="1">
    <citation type="submission" date="2022-11" db="EMBL/GenBank/DDBJ databases">
        <title>Study of microbial diversity in lake waters.</title>
        <authorList>
            <person name="Zhang J."/>
        </authorList>
    </citation>
    <scope>NUCLEOTIDE SEQUENCE [LARGE SCALE GENOMIC DNA]</scope>
    <source>
        <strain evidence="2 3">DT12</strain>
    </source>
</reference>
<dbReference type="RefSeq" id="WP_267153528.1">
    <property type="nucleotide sequence ID" value="NZ_JAPMLT010000018.1"/>
</dbReference>
<feature type="compositionally biased region" description="Polar residues" evidence="1">
    <location>
        <begin position="21"/>
        <end position="32"/>
    </location>
</feature>
<sequence>MPDGRPPLSVKSGWANERSITKQSGTAVNEPSLSKAPGIGVFGIETAFFTHNEKDVTS</sequence>
<proteinExistence type="predicted"/>
<dbReference type="EMBL" id="JAPMLT010000018">
    <property type="protein sequence ID" value="MCX7572277.1"/>
    <property type="molecule type" value="Genomic_DNA"/>
</dbReference>
<evidence type="ECO:0000313" key="3">
    <source>
        <dbReference type="Proteomes" id="UP001208017"/>
    </source>
</evidence>
<comment type="caution">
    <text evidence="2">The sequence shown here is derived from an EMBL/GenBank/DDBJ whole genome shotgun (WGS) entry which is preliminary data.</text>
</comment>
<keyword evidence="3" id="KW-1185">Reference proteome</keyword>
<protein>
    <submittedName>
        <fullName evidence="2">Uncharacterized protein</fullName>
    </submittedName>
</protein>
<evidence type="ECO:0000313" key="2">
    <source>
        <dbReference type="EMBL" id="MCX7572277.1"/>
    </source>
</evidence>
<organism evidence="2 3">
    <name type="scientific">Tumebacillus lacus</name>
    <dbReference type="NCBI Taxonomy" id="2995335"/>
    <lineage>
        <taxon>Bacteria</taxon>
        <taxon>Bacillati</taxon>
        <taxon>Bacillota</taxon>
        <taxon>Bacilli</taxon>
        <taxon>Bacillales</taxon>
        <taxon>Alicyclobacillaceae</taxon>
        <taxon>Tumebacillus</taxon>
    </lineage>
</organism>